<dbReference type="InterPro" id="IPR003527">
    <property type="entry name" value="MAP_kinase_CS"/>
</dbReference>
<dbReference type="AlphaFoldDB" id="A0A819UW03"/>
<dbReference type="GO" id="GO:0004707">
    <property type="term" value="F:MAP kinase activity"/>
    <property type="evidence" value="ECO:0007669"/>
    <property type="project" value="UniProtKB-EC"/>
</dbReference>
<dbReference type="PANTHER" id="PTHR24055">
    <property type="entry name" value="MITOGEN-ACTIVATED PROTEIN KINASE"/>
    <property type="match status" value="1"/>
</dbReference>
<keyword evidence="18" id="KW-1185">Reference proteome</keyword>
<dbReference type="FunFam" id="3.30.200.20:FF:000046">
    <property type="entry name" value="Mitogen-activated protein kinase"/>
    <property type="match status" value="1"/>
</dbReference>
<name>A0A819UW03_9BILA</name>
<protein>
    <recommendedName>
        <fullName evidence="3">mitogen-activated protein kinase</fullName>
        <ecNumber evidence="3">2.7.11.24</ecNumber>
    </recommendedName>
</protein>
<evidence type="ECO:0000256" key="4">
    <source>
        <dbReference type="ARBA" id="ARBA00022527"/>
    </source>
</evidence>
<dbReference type="Proteomes" id="UP000663866">
    <property type="component" value="Unassembled WGS sequence"/>
</dbReference>
<dbReference type="FunFam" id="1.10.510.10:FF:000098">
    <property type="entry name" value="Mitogen-activated protein kinase 1"/>
    <property type="match status" value="1"/>
</dbReference>
<evidence type="ECO:0000313" key="16">
    <source>
        <dbReference type="EMBL" id="CAF4174853.1"/>
    </source>
</evidence>
<evidence type="ECO:0000313" key="18">
    <source>
        <dbReference type="Proteomes" id="UP000663866"/>
    </source>
</evidence>
<gene>
    <name evidence="15" type="ORF">BYL167_LOCUS20943</name>
    <name evidence="12" type="ORF">GIL414_LOCUS7440</name>
    <name evidence="16" type="ORF">OVN521_LOCUS24922</name>
    <name evidence="14" type="ORF">SMN809_LOCUS17864</name>
    <name evidence="13" type="ORF">UXM345_LOCUS22391</name>
</gene>
<dbReference type="EMBL" id="CAJOBI010008425">
    <property type="protein sequence ID" value="CAF4112331.1"/>
    <property type="molecule type" value="Genomic_DNA"/>
</dbReference>
<evidence type="ECO:0000256" key="9">
    <source>
        <dbReference type="ARBA" id="ARBA00022840"/>
    </source>
</evidence>
<dbReference type="InterPro" id="IPR050117">
    <property type="entry name" value="MAPK"/>
</dbReference>
<proteinExistence type="inferred from homology"/>
<evidence type="ECO:0000313" key="15">
    <source>
        <dbReference type="EMBL" id="CAF4139384.1"/>
    </source>
</evidence>
<dbReference type="EMBL" id="CAJOBF010003682">
    <property type="protein sequence ID" value="CAF4103680.1"/>
    <property type="molecule type" value="Genomic_DNA"/>
</dbReference>
<keyword evidence="10" id="KW-0131">Cell cycle</keyword>
<evidence type="ECO:0000256" key="10">
    <source>
        <dbReference type="ARBA" id="ARBA00023306"/>
    </source>
</evidence>
<keyword evidence="4" id="KW-0723">Serine/threonine-protein kinase</keyword>
<evidence type="ECO:0000256" key="3">
    <source>
        <dbReference type="ARBA" id="ARBA00012411"/>
    </source>
</evidence>
<accession>A0A819UW03</accession>
<keyword evidence="8" id="KW-0418">Kinase</keyword>
<dbReference type="Proteomes" id="UP000676336">
    <property type="component" value="Unassembled WGS sequence"/>
</dbReference>
<organism evidence="13 17">
    <name type="scientific">Rotaria magnacalcarata</name>
    <dbReference type="NCBI Taxonomy" id="392030"/>
    <lineage>
        <taxon>Eukaryota</taxon>
        <taxon>Metazoa</taxon>
        <taxon>Spiralia</taxon>
        <taxon>Gnathifera</taxon>
        <taxon>Rotifera</taxon>
        <taxon>Eurotatoria</taxon>
        <taxon>Bdelloidea</taxon>
        <taxon>Philodinida</taxon>
        <taxon>Philodinidae</taxon>
        <taxon>Rotaria</taxon>
    </lineage>
</organism>
<comment type="similarity">
    <text evidence="2">Belongs to the protein kinase superfamily. CMGC Ser/Thr protein kinase family. MAP kinase subfamily.</text>
</comment>
<keyword evidence="7" id="KW-0547">Nucleotide-binding</keyword>
<evidence type="ECO:0000313" key="13">
    <source>
        <dbReference type="EMBL" id="CAF4103680.1"/>
    </source>
</evidence>
<dbReference type="PRINTS" id="PR01770">
    <property type="entry name" value="ERK1ERK2MAPK"/>
</dbReference>
<dbReference type="Gene3D" id="1.10.510.10">
    <property type="entry name" value="Transferase(Phosphotransferase) domain 1"/>
    <property type="match status" value="1"/>
</dbReference>
<evidence type="ECO:0000256" key="7">
    <source>
        <dbReference type="ARBA" id="ARBA00022741"/>
    </source>
</evidence>
<keyword evidence="6" id="KW-0808">Transferase</keyword>
<dbReference type="EMBL" id="CAJOBG010006066">
    <property type="protein sequence ID" value="CAF4174853.1"/>
    <property type="molecule type" value="Genomic_DNA"/>
</dbReference>
<evidence type="ECO:0000256" key="5">
    <source>
        <dbReference type="ARBA" id="ARBA00022553"/>
    </source>
</evidence>
<dbReference type="SUPFAM" id="SSF56112">
    <property type="entry name" value="Protein kinase-like (PK-like)"/>
    <property type="match status" value="1"/>
</dbReference>
<dbReference type="PROSITE" id="PS01351">
    <property type="entry name" value="MAPK"/>
    <property type="match status" value="1"/>
</dbReference>
<dbReference type="InterPro" id="IPR000719">
    <property type="entry name" value="Prot_kinase_dom"/>
</dbReference>
<comment type="cofactor">
    <cofactor evidence="1">
        <name>Mg(2+)</name>
        <dbReference type="ChEBI" id="CHEBI:18420"/>
    </cofactor>
</comment>
<dbReference type="InterPro" id="IPR008349">
    <property type="entry name" value="MAPK_ERK1/2"/>
</dbReference>
<evidence type="ECO:0000256" key="2">
    <source>
        <dbReference type="ARBA" id="ARBA00008832"/>
    </source>
</evidence>
<comment type="caution">
    <text evidence="13">The sequence shown here is derived from an EMBL/GenBank/DDBJ whole genome shotgun (WGS) entry which is preliminary data.</text>
</comment>
<dbReference type="Proteomes" id="UP000663842">
    <property type="component" value="Unassembled WGS sequence"/>
</dbReference>
<dbReference type="Gene3D" id="3.30.200.20">
    <property type="entry name" value="Phosphorylase Kinase, domain 1"/>
    <property type="match status" value="1"/>
</dbReference>
<evidence type="ECO:0000313" key="17">
    <source>
        <dbReference type="Proteomes" id="UP000663842"/>
    </source>
</evidence>
<evidence type="ECO:0000256" key="8">
    <source>
        <dbReference type="ARBA" id="ARBA00022777"/>
    </source>
</evidence>
<evidence type="ECO:0000259" key="11">
    <source>
        <dbReference type="PROSITE" id="PS50011"/>
    </source>
</evidence>
<evidence type="ECO:0000313" key="14">
    <source>
        <dbReference type="EMBL" id="CAF4112331.1"/>
    </source>
</evidence>
<dbReference type="SMART" id="SM00220">
    <property type="entry name" value="S_TKc"/>
    <property type="match status" value="1"/>
</dbReference>
<dbReference type="EMBL" id="CAJOBH010009368">
    <property type="protein sequence ID" value="CAF4139384.1"/>
    <property type="molecule type" value="Genomic_DNA"/>
</dbReference>
<evidence type="ECO:0000313" key="12">
    <source>
        <dbReference type="EMBL" id="CAF3918363.1"/>
    </source>
</evidence>
<evidence type="ECO:0000256" key="1">
    <source>
        <dbReference type="ARBA" id="ARBA00001946"/>
    </source>
</evidence>
<dbReference type="EMBL" id="CAJOBJ010002268">
    <property type="protein sequence ID" value="CAF3918363.1"/>
    <property type="molecule type" value="Genomic_DNA"/>
</dbReference>
<feature type="domain" description="Protein kinase" evidence="11">
    <location>
        <begin position="22"/>
        <end position="320"/>
    </location>
</feature>
<evidence type="ECO:0000256" key="6">
    <source>
        <dbReference type="ARBA" id="ARBA00022679"/>
    </source>
</evidence>
<reference evidence="13" key="1">
    <citation type="submission" date="2021-02" db="EMBL/GenBank/DDBJ databases">
        <authorList>
            <person name="Nowell W R."/>
        </authorList>
    </citation>
    <scope>NUCLEOTIDE SEQUENCE</scope>
</reference>
<dbReference type="PROSITE" id="PS50011">
    <property type="entry name" value="PROTEIN_KINASE_DOM"/>
    <property type="match status" value="1"/>
</dbReference>
<keyword evidence="9" id="KW-0067">ATP-binding</keyword>
<dbReference type="Pfam" id="PF00069">
    <property type="entry name" value="Pkinase"/>
    <property type="match status" value="1"/>
</dbReference>
<dbReference type="Proteomes" id="UP000681720">
    <property type="component" value="Unassembled WGS sequence"/>
</dbReference>
<keyword evidence="5" id="KW-0597">Phosphoprotein</keyword>
<dbReference type="Proteomes" id="UP000681967">
    <property type="component" value="Unassembled WGS sequence"/>
</dbReference>
<sequence>MTSSTNSITQIRGQDFAVGNRFVNLKYLAAGAYGMVVSAFDTQTLSNVAIKKISPFLSKANCQRTLREIRILQRLKHENIINIITILKPISLEQMKDIYLIESLMDTDLSQLVTHQNGSNILSDEHILYFTYQLLRGVKYIHSANVNESAFSLHRDLKPSNLLLNRSCDLKICDFGLARTVDDKPRDDSLLTEYVATRWYRAPEIMVSQRCYHKSIDLWSCGCILGEMLLGKPLFPGRHYVDQLNHIFSIIGSPTKDDLASIRDPRACSYISRMQFKAKRTFSDLFPRGSLLAFDLLDKLLTFNPSLRLTAEQTLSHPYLTQYSDPDDEPICSIPFSLNDDMTCVCTIDDYRQFIFDEIQTFSPNN</sequence>
<dbReference type="GO" id="GO:0005524">
    <property type="term" value="F:ATP binding"/>
    <property type="evidence" value="ECO:0007669"/>
    <property type="project" value="UniProtKB-KW"/>
</dbReference>
<dbReference type="InterPro" id="IPR011009">
    <property type="entry name" value="Kinase-like_dom_sf"/>
</dbReference>
<dbReference type="EC" id="2.7.11.24" evidence="3"/>